<evidence type="ECO:0000313" key="2">
    <source>
        <dbReference type="EMBL" id="KAB8037006.1"/>
    </source>
</evidence>
<feature type="chain" id="PRO_5026898162" evidence="1">
    <location>
        <begin position="25"/>
        <end position="137"/>
    </location>
</feature>
<proteinExistence type="predicted"/>
<dbReference type="AlphaFoldDB" id="A0A6N6VPX0"/>
<sequence length="137" mass="16202">MSLNNFVKFVLIICAFSIKNKAFACYDLFVDNQEKTTFSYKDHPIHQICTPTTCHFQICNTSLFQTTFYKENKRINLFIRYNQDSTLDVFSNESGFIKLNKNPVIVNILPQQIYLWSTDYGIYINDSNRKTQVLKEW</sequence>
<keyword evidence="1" id="KW-0732">Signal</keyword>
<gene>
    <name evidence="2" type="ORF">GCL60_14325</name>
</gene>
<reference evidence="2 3" key="1">
    <citation type="submission" date="2019-10" db="EMBL/GenBank/DDBJ databases">
        <title>New species of Slilvanegrellaceae.</title>
        <authorList>
            <person name="Pitt A."/>
            <person name="Hahn M.W."/>
        </authorList>
    </citation>
    <scope>NUCLEOTIDE SEQUENCE [LARGE SCALE GENOMIC DNA]</scope>
    <source>
        <strain evidence="2 3">SP-Ram-0.45-NSY-1</strain>
    </source>
</reference>
<name>A0A6N6VPX0_9BACT</name>
<accession>A0A6N6VPX0</accession>
<comment type="caution">
    <text evidence="2">The sequence shown here is derived from an EMBL/GenBank/DDBJ whole genome shotgun (WGS) entry which is preliminary data.</text>
</comment>
<organism evidence="2 3">
    <name type="scientific">Silvanigrella paludirubra</name>
    <dbReference type="NCBI Taxonomy" id="2499159"/>
    <lineage>
        <taxon>Bacteria</taxon>
        <taxon>Pseudomonadati</taxon>
        <taxon>Bdellovibrionota</taxon>
        <taxon>Oligoflexia</taxon>
        <taxon>Silvanigrellales</taxon>
        <taxon>Silvanigrellaceae</taxon>
        <taxon>Silvanigrella</taxon>
    </lineage>
</organism>
<dbReference type="RefSeq" id="WP_153421423.1">
    <property type="nucleotide sequence ID" value="NZ_WFLM01000005.1"/>
</dbReference>
<protein>
    <submittedName>
        <fullName evidence="2">Uncharacterized protein</fullName>
    </submittedName>
</protein>
<dbReference type="EMBL" id="WFLM01000005">
    <property type="protein sequence ID" value="KAB8037006.1"/>
    <property type="molecule type" value="Genomic_DNA"/>
</dbReference>
<feature type="signal peptide" evidence="1">
    <location>
        <begin position="1"/>
        <end position="24"/>
    </location>
</feature>
<dbReference type="Proteomes" id="UP000437748">
    <property type="component" value="Unassembled WGS sequence"/>
</dbReference>
<keyword evidence="3" id="KW-1185">Reference proteome</keyword>
<evidence type="ECO:0000313" key="3">
    <source>
        <dbReference type="Proteomes" id="UP000437748"/>
    </source>
</evidence>
<evidence type="ECO:0000256" key="1">
    <source>
        <dbReference type="SAM" id="SignalP"/>
    </source>
</evidence>